<dbReference type="PANTHER" id="PTHR47634:SF9">
    <property type="entry name" value="PROTEIN KINASE DOMAIN-CONTAINING PROTEIN-RELATED"/>
    <property type="match status" value="1"/>
</dbReference>
<dbReference type="AlphaFoldDB" id="A0A1V6TGU8"/>
<keyword evidence="4" id="KW-0547">Nucleotide-binding</keyword>
<dbReference type="GO" id="GO:0005524">
    <property type="term" value="F:ATP binding"/>
    <property type="evidence" value="ECO:0007669"/>
    <property type="project" value="UniProtKB-KW"/>
</dbReference>
<dbReference type="InterPro" id="IPR000719">
    <property type="entry name" value="Prot_kinase_dom"/>
</dbReference>
<keyword evidence="3" id="KW-0808">Transferase</keyword>
<evidence type="ECO:0000256" key="3">
    <source>
        <dbReference type="ARBA" id="ARBA00022679"/>
    </source>
</evidence>
<accession>A0A1V6TGU8</accession>
<reference evidence="11" key="1">
    <citation type="journal article" date="2017" name="Nat. Microbiol.">
        <title>Global analysis of biosynthetic gene clusters reveals vast potential of secondary metabolite production in Penicillium species.</title>
        <authorList>
            <person name="Nielsen J.C."/>
            <person name="Grijseels S."/>
            <person name="Prigent S."/>
            <person name="Ji B."/>
            <person name="Dainat J."/>
            <person name="Nielsen K.F."/>
            <person name="Frisvad J.C."/>
            <person name="Workman M."/>
            <person name="Nielsen J."/>
        </authorList>
    </citation>
    <scope>NUCLEOTIDE SEQUENCE [LARGE SCALE GENOMIC DNA]</scope>
    <source>
        <strain evidence="11">IBT 24891</strain>
    </source>
</reference>
<dbReference type="GO" id="GO:0000245">
    <property type="term" value="P:spliceosomal complex assembly"/>
    <property type="evidence" value="ECO:0007669"/>
    <property type="project" value="TreeGrafter"/>
</dbReference>
<dbReference type="Gene3D" id="1.10.510.10">
    <property type="entry name" value="Transferase(Phosphotransferase) domain 1"/>
    <property type="match status" value="1"/>
</dbReference>
<evidence type="ECO:0000256" key="7">
    <source>
        <dbReference type="ARBA" id="ARBA00047899"/>
    </source>
</evidence>
<dbReference type="SUPFAM" id="SSF56112">
    <property type="entry name" value="Protein kinase-like (PK-like)"/>
    <property type="match status" value="1"/>
</dbReference>
<evidence type="ECO:0000313" key="11">
    <source>
        <dbReference type="Proteomes" id="UP000191285"/>
    </source>
</evidence>
<evidence type="ECO:0000256" key="6">
    <source>
        <dbReference type="ARBA" id="ARBA00022840"/>
    </source>
</evidence>
<dbReference type="FunFam" id="1.10.510.10:FF:000922">
    <property type="entry name" value="Protein kinase domain protein"/>
    <property type="match status" value="1"/>
</dbReference>
<evidence type="ECO:0000256" key="2">
    <source>
        <dbReference type="ARBA" id="ARBA00022527"/>
    </source>
</evidence>
<comment type="catalytic activity">
    <reaction evidence="8">
        <text>L-seryl-[protein] + ATP = O-phospho-L-seryl-[protein] + ADP + H(+)</text>
        <dbReference type="Rhea" id="RHEA:17989"/>
        <dbReference type="Rhea" id="RHEA-COMP:9863"/>
        <dbReference type="Rhea" id="RHEA-COMP:11604"/>
        <dbReference type="ChEBI" id="CHEBI:15378"/>
        <dbReference type="ChEBI" id="CHEBI:29999"/>
        <dbReference type="ChEBI" id="CHEBI:30616"/>
        <dbReference type="ChEBI" id="CHEBI:83421"/>
        <dbReference type="ChEBI" id="CHEBI:456216"/>
        <dbReference type="EC" id="2.7.11.1"/>
    </reaction>
</comment>
<dbReference type="PROSITE" id="PS50011">
    <property type="entry name" value="PROTEIN_KINASE_DOM"/>
    <property type="match status" value="1"/>
</dbReference>
<protein>
    <recommendedName>
        <fullName evidence="1">non-specific serine/threonine protein kinase</fullName>
        <ecNumber evidence="1">2.7.11.1</ecNumber>
    </recommendedName>
</protein>
<dbReference type="Pfam" id="PF00069">
    <property type="entry name" value="Pkinase"/>
    <property type="match status" value="1"/>
</dbReference>
<dbReference type="GO" id="GO:0050684">
    <property type="term" value="P:regulation of mRNA processing"/>
    <property type="evidence" value="ECO:0007669"/>
    <property type="project" value="TreeGrafter"/>
</dbReference>
<dbReference type="EMBL" id="MLKD01000006">
    <property type="protein sequence ID" value="OQE25396.1"/>
    <property type="molecule type" value="Genomic_DNA"/>
</dbReference>
<dbReference type="GO" id="GO:0004674">
    <property type="term" value="F:protein serine/threonine kinase activity"/>
    <property type="evidence" value="ECO:0007669"/>
    <property type="project" value="UniProtKB-KW"/>
</dbReference>
<feature type="domain" description="Protein kinase" evidence="9">
    <location>
        <begin position="62"/>
        <end position="403"/>
    </location>
</feature>
<dbReference type="Gene3D" id="3.30.200.20">
    <property type="entry name" value="Phosphorylase Kinase, domain 1"/>
    <property type="match status" value="1"/>
</dbReference>
<dbReference type="OrthoDB" id="5979581at2759"/>
<proteinExistence type="predicted"/>
<dbReference type="SMART" id="SM00220">
    <property type="entry name" value="S_TKc"/>
    <property type="match status" value="1"/>
</dbReference>
<dbReference type="GO" id="GO:0005634">
    <property type="term" value="C:nucleus"/>
    <property type="evidence" value="ECO:0007669"/>
    <property type="project" value="TreeGrafter"/>
</dbReference>
<name>A0A1V6TGU8_9EURO</name>
<comment type="caution">
    <text evidence="10">The sequence shown here is derived from an EMBL/GenBank/DDBJ whole genome shotgun (WGS) entry which is preliminary data.</text>
</comment>
<evidence type="ECO:0000256" key="4">
    <source>
        <dbReference type="ARBA" id="ARBA00022741"/>
    </source>
</evidence>
<gene>
    <name evidence="10" type="ORF">PENSTE_c006G08247</name>
</gene>
<dbReference type="InterPro" id="IPR011009">
    <property type="entry name" value="Kinase-like_dom_sf"/>
</dbReference>
<evidence type="ECO:0000259" key="9">
    <source>
        <dbReference type="PROSITE" id="PS50011"/>
    </source>
</evidence>
<comment type="catalytic activity">
    <reaction evidence="7">
        <text>L-threonyl-[protein] + ATP = O-phospho-L-threonyl-[protein] + ADP + H(+)</text>
        <dbReference type="Rhea" id="RHEA:46608"/>
        <dbReference type="Rhea" id="RHEA-COMP:11060"/>
        <dbReference type="Rhea" id="RHEA-COMP:11605"/>
        <dbReference type="ChEBI" id="CHEBI:15378"/>
        <dbReference type="ChEBI" id="CHEBI:30013"/>
        <dbReference type="ChEBI" id="CHEBI:30616"/>
        <dbReference type="ChEBI" id="CHEBI:61977"/>
        <dbReference type="ChEBI" id="CHEBI:456216"/>
        <dbReference type="EC" id="2.7.11.1"/>
    </reaction>
</comment>
<dbReference type="InterPro" id="IPR051334">
    <property type="entry name" value="SRPK"/>
</dbReference>
<dbReference type="STRING" id="303698.A0A1V6TGU8"/>
<organism evidence="10 11">
    <name type="scientific">Penicillium steckii</name>
    <dbReference type="NCBI Taxonomy" id="303698"/>
    <lineage>
        <taxon>Eukaryota</taxon>
        <taxon>Fungi</taxon>
        <taxon>Dikarya</taxon>
        <taxon>Ascomycota</taxon>
        <taxon>Pezizomycotina</taxon>
        <taxon>Eurotiomycetes</taxon>
        <taxon>Eurotiomycetidae</taxon>
        <taxon>Eurotiales</taxon>
        <taxon>Aspergillaceae</taxon>
        <taxon>Penicillium</taxon>
    </lineage>
</organism>
<dbReference type="Proteomes" id="UP000191285">
    <property type="component" value="Unassembled WGS sequence"/>
</dbReference>
<keyword evidence="11" id="KW-1185">Reference proteome</keyword>
<keyword evidence="5" id="KW-0418">Kinase</keyword>
<sequence length="405" mass="46645">MASIITWLTKLFRRSPSPPTIFPSDGYETVPPSEILEEERFERFEQGQYYPANIGEVISSRYQVVGKLGFGTTSTVWLARDLEDHRYVTLKIYTRDDEYQEEFEIYKQLSQGSSRHPGRAHIRKALDYFTIPCAEGNHSCLVQIPTWESFGDLLYRNPDHRFPEYLLKPALIQIFLALDYLHNECKLVHTDIKADNILQDIEDKSILESFKQAELRAPSPRKIVNGLSVYASRQFDLPKIFGRAVLSDFGSAVKGDERRNHDAQPNVYRSPEVMLMTDWSYPVDIWNVGAMVWDLLVGKHLFYGNDPDGKGYSTRAHLAEVMGLLGPPPLDMVQQGKRSDEFFTSDGKWKQDLEIPTGVSLEESGEFIDGQNKEMFMAFMRGMLQWRPEDRKTAKELLQDPWLNS</sequence>
<dbReference type="GO" id="GO:0005737">
    <property type="term" value="C:cytoplasm"/>
    <property type="evidence" value="ECO:0007669"/>
    <property type="project" value="TreeGrafter"/>
</dbReference>
<keyword evidence="6" id="KW-0067">ATP-binding</keyword>
<evidence type="ECO:0000256" key="8">
    <source>
        <dbReference type="ARBA" id="ARBA00048679"/>
    </source>
</evidence>
<evidence type="ECO:0000256" key="5">
    <source>
        <dbReference type="ARBA" id="ARBA00022777"/>
    </source>
</evidence>
<evidence type="ECO:0000313" key="10">
    <source>
        <dbReference type="EMBL" id="OQE25396.1"/>
    </source>
</evidence>
<dbReference type="PANTHER" id="PTHR47634">
    <property type="entry name" value="PROTEIN KINASE DOMAIN-CONTAINING PROTEIN-RELATED"/>
    <property type="match status" value="1"/>
</dbReference>
<keyword evidence="2" id="KW-0723">Serine/threonine-protein kinase</keyword>
<dbReference type="EC" id="2.7.11.1" evidence="1"/>
<evidence type="ECO:0000256" key="1">
    <source>
        <dbReference type="ARBA" id="ARBA00012513"/>
    </source>
</evidence>